<dbReference type="SUPFAM" id="SSF117281">
    <property type="entry name" value="Kelch motif"/>
    <property type="match status" value="1"/>
</dbReference>
<reference evidence="2 3" key="1">
    <citation type="submission" date="2018-05" db="EMBL/GenBank/DDBJ databases">
        <title>Genetic diversity of glacier-inhabiting Cryobacterium bacteria in China and description of Cryobacterium mengkeensis sp. nov. and Arthrobacter glacialis sp. nov.</title>
        <authorList>
            <person name="Liu Q."/>
            <person name="Xin Y.-H."/>
        </authorList>
    </citation>
    <scope>NUCLEOTIDE SEQUENCE [LARGE SCALE GENOMIC DNA]</scope>
    <source>
        <strain evidence="2 3">SK-1</strain>
    </source>
</reference>
<accession>A0A317ZZY2</accession>
<proteinExistence type="predicted"/>
<feature type="chain" id="PRO_5016340606" description="Galactose oxidase" evidence="1">
    <location>
        <begin position="21"/>
        <end position="513"/>
    </location>
</feature>
<keyword evidence="3" id="KW-1185">Reference proteome</keyword>
<dbReference type="InterPro" id="IPR015915">
    <property type="entry name" value="Kelch-typ_b-propeller"/>
</dbReference>
<dbReference type="AlphaFoldDB" id="A0A317ZZY2"/>
<protein>
    <recommendedName>
        <fullName evidence="4">Galactose oxidase</fullName>
    </recommendedName>
</protein>
<gene>
    <name evidence="2" type="ORF">CTB96_01355</name>
</gene>
<evidence type="ECO:0000313" key="3">
    <source>
        <dbReference type="Proteomes" id="UP000246722"/>
    </source>
</evidence>
<organism evidence="2 3">
    <name type="scientific">Cryobacterium arcticum</name>
    <dbReference type="NCBI Taxonomy" id="670052"/>
    <lineage>
        <taxon>Bacteria</taxon>
        <taxon>Bacillati</taxon>
        <taxon>Actinomycetota</taxon>
        <taxon>Actinomycetes</taxon>
        <taxon>Micrococcales</taxon>
        <taxon>Microbacteriaceae</taxon>
        <taxon>Cryobacterium</taxon>
    </lineage>
</organism>
<feature type="signal peptide" evidence="1">
    <location>
        <begin position="1"/>
        <end position="20"/>
    </location>
</feature>
<evidence type="ECO:0000256" key="1">
    <source>
        <dbReference type="SAM" id="SignalP"/>
    </source>
</evidence>
<keyword evidence="1" id="KW-0732">Signal</keyword>
<evidence type="ECO:0000313" key="2">
    <source>
        <dbReference type="EMBL" id="PXA72779.1"/>
    </source>
</evidence>
<evidence type="ECO:0008006" key="4">
    <source>
        <dbReference type="Google" id="ProtNLM"/>
    </source>
</evidence>
<sequence length="513" mass="53480">MWFTIATVATLALSGCGTGAAGLAGPSPSAAPFPMFTDGLLTYERVEQPGGGYVSMAALFVGTLTFENGCLRVGGDPLIFPADLTTWDGTTLTVDGLEYQVGDRMAAGGGQLHDVVLPAEVREHCGEHAPVLVGGVDAEVPDPLVAPDLPPDEAWGELPESPLAARRASVGAWVGDSFVIVGGWTDQPCLPTADCAYRESAQRDGASYDPYIDMWQRIATAPVPVSTYSSAVVGSDLYLLTYDVVDGGLQVGTDGQIVVSFLRYDSEADAWSVLPSPPSPGALVAAGDRVLAITGSDENVVGADAVFDPATQMWSALPDDPLGPSYDRGAAWLNGSLLLSAKRLVDNPDSAAPSLVRLASLDSTLTTWTELPESDITGLGPLAVAGLGVFPFYGTDSTGAAVRPGERPYEEAGIFNPDDQTWTAMPELPGGAPLNEYANGSAPQAVGDRVLIGVRFLVDPVTRAITELPQQPWTDRSEATVITGPDSILVWGGVTYDDDPAGANHSDGYLLGL</sequence>
<dbReference type="EMBL" id="QHLY01000004">
    <property type="protein sequence ID" value="PXA72779.1"/>
    <property type="molecule type" value="Genomic_DNA"/>
</dbReference>
<name>A0A317ZZY2_9MICO</name>
<comment type="caution">
    <text evidence="2">The sequence shown here is derived from an EMBL/GenBank/DDBJ whole genome shotgun (WGS) entry which is preliminary data.</text>
</comment>
<dbReference type="Gene3D" id="2.120.10.80">
    <property type="entry name" value="Kelch-type beta propeller"/>
    <property type="match status" value="1"/>
</dbReference>
<dbReference type="Proteomes" id="UP000246722">
    <property type="component" value="Unassembled WGS sequence"/>
</dbReference>